<dbReference type="GO" id="GO:0007165">
    <property type="term" value="P:signal transduction"/>
    <property type="evidence" value="ECO:0007669"/>
    <property type="project" value="UniProtKB-KW"/>
</dbReference>
<comment type="caution">
    <text evidence="10">The sequence shown here is derived from an EMBL/GenBank/DDBJ whole genome shotgun (WGS) entry which is preliminary data.</text>
</comment>
<name>A0A0J7L318_LASNI</name>
<keyword evidence="3 9" id="KW-0812">Transmembrane</keyword>
<reference evidence="10 11" key="1">
    <citation type="submission" date="2015-04" db="EMBL/GenBank/DDBJ databases">
        <title>Lasius niger genome sequencing.</title>
        <authorList>
            <person name="Konorov E.A."/>
            <person name="Nikitin M.A."/>
            <person name="Kirill M.V."/>
            <person name="Chang P."/>
        </authorList>
    </citation>
    <scope>NUCLEOTIDE SEQUENCE [LARGE SCALE GENOMIC DNA]</scope>
    <source>
        <tissue evidence="10">Whole</tissue>
    </source>
</reference>
<comment type="subcellular location">
    <subcellularLocation>
        <location evidence="1">Membrane</location>
        <topology evidence="1">Multi-pass membrane protein</topology>
    </subcellularLocation>
</comment>
<accession>A0A0J7L318</accession>
<evidence type="ECO:0000256" key="1">
    <source>
        <dbReference type="ARBA" id="ARBA00004141"/>
    </source>
</evidence>
<evidence type="ECO:0000256" key="9">
    <source>
        <dbReference type="SAM" id="Phobius"/>
    </source>
</evidence>
<keyword evidence="7 10" id="KW-0675">Receptor</keyword>
<proteinExistence type="predicted"/>
<dbReference type="PaxDb" id="67767-A0A0J7L318"/>
<evidence type="ECO:0000256" key="4">
    <source>
        <dbReference type="ARBA" id="ARBA00022725"/>
    </source>
</evidence>
<keyword evidence="2" id="KW-0716">Sensory transduction</keyword>
<evidence type="ECO:0000256" key="5">
    <source>
        <dbReference type="ARBA" id="ARBA00022989"/>
    </source>
</evidence>
<dbReference type="PANTHER" id="PTHR21137:SF26">
    <property type="entry name" value="ODORANT RECEPTOR 10A-RELATED"/>
    <property type="match status" value="1"/>
</dbReference>
<dbReference type="PANTHER" id="PTHR21137">
    <property type="entry name" value="ODORANT RECEPTOR"/>
    <property type="match status" value="1"/>
</dbReference>
<sequence>MTEVLGFRMIFHGGTTTVTLSVYKLALSCIGIWPVKKKTLFMDLRWIIAVTPMCIYFTEIYLHCNGAKQSFDSLTTGAAAALALTRLITPRIHREELLEIVTSMTDDWATQKDKRVRWIMKKYATMSTRVTTLTFILVGIIVGVYASMAISAITEKKHDNEIDNANASHEDRIHAESCVFRSESSRQAFMIVQTMQMLITGISTFGTTSFFFGLAMYLCAQFDALSVKLSEFRIDEAHRAIAEAVQRHCQLIRLANCMEESFNANILMYLFVTTTLMCIDGNAPSNIYISTIGSLSLEAYWQCLGTEDMMEAFLMDLSSVVSLSKLLVVRLTWKHTYILVTSLIDDWSVFRDARRREIMTRYTNVGRTVSLTMLYLGYASGVSFLFMAVPFDSLIPWLNASKANDNVTVMPTYFLATYCVFGSLPGIAHSCVLLLQVAQIFVNATSHCGNDGFFFGLTMHLCGQFEVLQMDFADIEVEERICKRKMRMLIGRHCHLIRLADSLEYAFNMAIFAQTLMSVLLLCVEADANTTNWILLIPSGPLSNSITGSQYVIILTIQIVQTSMICSTQCIVDSFFFNVTIHLTGQLEVLKNRFQTFANKPETEANYRKKFIGFINRHSELMEFYQNLEDSFNFFILIQLVTVTIMLALLGSI</sequence>
<evidence type="ECO:0000256" key="8">
    <source>
        <dbReference type="ARBA" id="ARBA00023224"/>
    </source>
</evidence>
<keyword evidence="5 9" id="KW-1133">Transmembrane helix</keyword>
<gene>
    <name evidence="10" type="ORF">RF55_2635</name>
</gene>
<feature type="transmembrane region" description="Helical" evidence="9">
    <location>
        <begin position="369"/>
        <end position="391"/>
    </location>
</feature>
<feature type="transmembrane region" description="Helical" evidence="9">
    <location>
        <begin position="632"/>
        <end position="651"/>
    </location>
</feature>
<evidence type="ECO:0000256" key="3">
    <source>
        <dbReference type="ARBA" id="ARBA00022692"/>
    </source>
</evidence>
<feature type="transmembrane region" description="Helical" evidence="9">
    <location>
        <begin position="197"/>
        <end position="220"/>
    </location>
</feature>
<feature type="transmembrane region" description="Helical" evidence="9">
    <location>
        <begin position="411"/>
        <end position="435"/>
    </location>
</feature>
<dbReference type="GO" id="GO:0004984">
    <property type="term" value="F:olfactory receptor activity"/>
    <property type="evidence" value="ECO:0007669"/>
    <property type="project" value="InterPro"/>
</dbReference>
<evidence type="ECO:0000256" key="2">
    <source>
        <dbReference type="ARBA" id="ARBA00022606"/>
    </source>
</evidence>
<evidence type="ECO:0000313" key="11">
    <source>
        <dbReference type="Proteomes" id="UP000036403"/>
    </source>
</evidence>
<dbReference type="OrthoDB" id="6604226at2759"/>
<evidence type="ECO:0000256" key="6">
    <source>
        <dbReference type="ARBA" id="ARBA00023136"/>
    </source>
</evidence>
<dbReference type="Proteomes" id="UP000036403">
    <property type="component" value="Unassembled WGS sequence"/>
</dbReference>
<dbReference type="Pfam" id="PF02949">
    <property type="entry name" value="7tm_6"/>
    <property type="match status" value="3"/>
</dbReference>
<dbReference type="AlphaFoldDB" id="A0A0J7L318"/>
<evidence type="ECO:0000313" key="10">
    <source>
        <dbReference type="EMBL" id="KMQ97056.1"/>
    </source>
</evidence>
<keyword evidence="11" id="KW-1185">Reference proteome</keyword>
<dbReference type="GO" id="GO:0005886">
    <property type="term" value="C:plasma membrane"/>
    <property type="evidence" value="ECO:0007669"/>
    <property type="project" value="TreeGrafter"/>
</dbReference>
<keyword evidence="6 9" id="KW-0472">Membrane</keyword>
<protein>
    <submittedName>
        <fullName evidence="10">Odorant receptor 22c</fullName>
    </submittedName>
</protein>
<keyword evidence="4" id="KW-0552">Olfaction</keyword>
<dbReference type="GO" id="GO:0005549">
    <property type="term" value="F:odorant binding"/>
    <property type="evidence" value="ECO:0007669"/>
    <property type="project" value="InterPro"/>
</dbReference>
<evidence type="ECO:0000256" key="7">
    <source>
        <dbReference type="ARBA" id="ARBA00023170"/>
    </source>
</evidence>
<dbReference type="EMBL" id="LBMM01001020">
    <property type="protein sequence ID" value="KMQ97056.1"/>
    <property type="molecule type" value="Genomic_DNA"/>
</dbReference>
<feature type="transmembrane region" description="Helical" evidence="9">
    <location>
        <begin position="130"/>
        <end position="153"/>
    </location>
</feature>
<dbReference type="InterPro" id="IPR004117">
    <property type="entry name" value="7tm6_olfct_rcpt"/>
</dbReference>
<keyword evidence="8" id="KW-0807">Transducer</keyword>
<organism evidence="10 11">
    <name type="scientific">Lasius niger</name>
    <name type="common">Black garden ant</name>
    <dbReference type="NCBI Taxonomy" id="67767"/>
    <lineage>
        <taxon>Eukaryota</taxon>
        <taxon>Metazoa</taxon>
        <taxon>Ecdysozoa</taxon>
        <taxon>Arthropoda</taxon>
        <taxon>Hexapoda</taxon>
        <taxon>Insecta</taxon>
        <taxon>Pterygota</taxon>
        <taxon>Neoptera</taxon>
        <taxon>Endopterygota</taxon>
        <taxon>Hymenoptera</taxon>
        <taxon>Apocrita</taxon>
        <taxon>Aculeata</taxon>
        <taxon>Formicoidea</taxon>
        <taxon>Formicidae</taxon>
        <taxon>Formicinae</taxon>
        <taxon>Lasius</taxon>
        <taxon>Lasius</taxon>
    </lineage>
</organism>